<dbReference type="Pfam" id="PF00668">
    <property type="entry name" value="Condensation"/>
    <property type="match status" value="2"/>
</dbReference>
<gene>
    <name evidence="7" type="ORF">CCUS01_05661</name>
</gene>
<dbReference type="Gene3D" id="3.30.559.30">
    <property type="entry name" value="Nonribosomal peptide synthetase, condensation domain"/>
    <property type="match status" value="1"/>
</dbReference>
<feature type="domain" description="Condensation" evidence="6">
    <location>
        <begin position="805"/>
        <end position="897"/>
    </location>
</feature>
<dbReference type="PANTHER" id="PTHR45398:SF1">
    <property type="entry name" value="ENZYME, PUTATIVE (JCVI)-RELATED"/>
    <property type="match status" value="1"/>
</dbReference>
<evidence type="ECO:0000313" key="8">
    <source>
        <dbReference type="Proteomes" id="UP001239213"/>
    </source>
</evidence>
<evidence type="ECO:0000256" key="2">
    <source>
        <dbReference type="ARBA" id="ARBA00022553"/>
    </source>
</evidence>
<dbReference type="InterPro" id="IPR045851">
    <property type="entry name" value="AMP-bd_C_sf"/>
</dbReference>
<dbReference type="Gene3D" id="3.30.559.10">
    <property type="entry name" value="Chloramphenicol acetyltransferase-like domain"/>
    <property type="match status" value="2"/>
</dbReference>
<dbReference type="InterPro" id="IPR000873">
    <property type="entry name" value="AMP-dep_synth/lig_dom"/>
</dbReference>
<dbReference type="Gene3D" id="3.30.300.30">
    <property type="match status" value="1"/>
</dbReference>
<dbReference type="InterPro" id="IPR042099">
    <property type="entry name" value="ANL_N_sf"/>
</dbReference>
<keyword evidence="1" id="KW-0596">Phosphopantetheine</keyword>
<dbReference type="InterPro" id="IPR023213">
    <property type="entry name" value="CAT-like_dom_sf"/>
</dbReference>
<name>A0AAI9VA06_9PEZI</name>
<dbReference type="Proteomes" id="UP001239213">
    <property type="component" value="Unassembled WGS sequence"/>
</dbReference>
<dbReference type="SUPFAM" id="SSF52777">
    <property type="entry name" value="CoA-dependent acyltransferases"/>
    <property type="match status" value="3"/>
</dbReference>
<dbReference type="InterPro" id="IPR001242">
    <property type="entry name" value="Condensation_dom"/>
</dbReference>
<dbReference type="EMBL" id="MPDP01000179">
    <property type="protein sequence ID" value="KAK1473054.1"/>
    <property type="molecule type" value="Genomic_DNA"/>
</dbReference>
<evidence type="ECO:0000259" key="6">
    <source>
        <dbReference type="Pfam" id="PF00668"/>
    </source>
</evidence>
<keyword evidence="3" id="KW-0436">Ligase</keyword>
<feature type="domain" description="AMP-dependent synthetase/ligase" evidence="5">
    <location>
        <begin position="7"/>
        <end position="105"/>
    </location>
</feature>
<dbReference type="GO" id="GO:0016874">
    <property type="term" value="F:ligase activity"/>
    <property type="evidence" value="ECO:0007669"/>
    <property type="project" value="UniProtKB-KW"/>
</dbReference>
<organism evidence="7 8">
    <name type="scientific">Colletotrichum cuscutae</name>
    <dbReference type="NCBI Taxonomy" id="1209917"/>
    <lineage>
        <taxon>Eukaryota</taxon>
        <taxon>Fungi</taxon>
        <taxon>Dikarya</taxon>
        <taxon>Ascomycota</taxon>
        <taxon>Pezizomycotina</taxon>
        <taxon>Sordariomycetes</taxon>
        <taxon>Hypocreomycetidae</taxon>
        <taxon>Glomerellales</taxon>
        <taxon>Glomerellaceae</taxon>
        <taxon>Colletotrichum</taxon>
        <taxon>Colletotrichum acutatum species complex</taxon>
    </lineage>
</organism>
<sequence length="914" mass="101977">MFTPVTLPTMRTMVLGGEAMTAPNIQSWACRPHTELIQVYGPSECSVTSTISPPFTKDISPTTIGFAVTGCAAYVARPDDSSILQAIGAVGELLVEGPILARGYLGDPAQTSISFVEGIDWALGKRLYKTGDLVKYDSAGQLHFVGRRDGQVKLRGQRIELGEIERQLILEPRVQHCLAVGPKSGPCAKRLVAVVMLNGSIVAPPSSMSASPIKILDAPWLEHINCMRGFLLDKLPPYMNPELWFILESLPMNSSGKLDRKGVIQYLERLTPDEFADLLPRMDDDSTKRDGTELETRLRSIWSEALNVSEDEIRWNTSFYHLGEFVSINIARFSRGSSNNPGGDSISVMTISSMARQTGMNISAADILRGTASFCPFSHSRLHFHTSPSPKGDDLDQQTMVVEVTQAVDQQELLAALESLLKAHPMLCAQFKCRDGEWTQYLPVGSAISVVDYCRIRFHSRKQLNYVVECISEAKRSVRLSNGPLVAVDLFESQGRTLLSMTIHHLVVDAVSWRILLRELESYLLFETPIADEATSFQHWTLEQHRFSSNLLPHSVLPPSAHALATNLSFWGMADERNCFRDCRRECLHGEPMICLLLASVIDSFIEIFDRSPGLFIECHGREIFVPEVDPSTTVGWFTTFSPIIANGHGNILNDVSGFRNNVPLNGLAYFASRFLSTAGKEAFEHHHPMEVTLNYLGVFQQFEKDGSLFKRCSDEIQERISGLRNQQRAGSSRYALISILASIKDNQLSLQVEWNSRMHHQDLLRLPPSPSEPLVTSVGLQRKDLNAVLNLAQSRLGITRTEIESVLPCSPIQVSLILSQLKDTINQYSQHFLFKLSWSMPLNPNDLIAAWKQIVATHQILRTVFIGDAFGRFIQLVLKAVDIEIQVHRLRSESDLPTLWAEQSSSVATCHEL</sequence>
<keyword evidence="8" id="KW-1185">Reference proteome</keyword>
<proteinExistence type="inferred from homology"/>
<dbReference type="SUPFAM" id="SSF56801">
    <property type="entry name" value="Acetyl-CoA synthetase-like"/>
    <property type="match status" value="1"/>
</dbReference>
<dbReference type="PANTHER" id="PTHR45398">
    <property type="match status" value="1"/>
</dbReference>
<keyword evidence="2" id="KW-0597">Phosphoprotein</keyword>
<evidence type="ECO:0000256" key="3">
    <source>
        <dbReference type="ARBA" id="ARBA00022598"/>
    </source>
</evidence>
<reference evidence="7" key="1">
    <citation type="submission" date="2016-11" db="EMBL/GenBank/DDBJ databases">
        <title>The genome sequence of Colletotrichum cuscutae.</title>
        <authorList>
            <person name="Baroncelli R."/>
        </authorList>
    </citation>
    <scope>NUCLEOTIDE SEQUENCE</scope>
    <source>
        <strain evidence="7">IMI 304802</strain>
    </source>
</reference>
<dbReference type="FunFam" id="3.30.300.30:FF:000015">
    <property type="entry name" value="Nonribosomal peptide synthase SidD"/>
    <property type="match status" value="1"/>
</dbReference>
<protein>
    <submittedName>
        <fullName evidence="7">Peptide synthetase</fullName>
    </submittedName>
</protein>
<evidence type="ECO:0000313" key="7">
    <source>
        <dbReference type="EMBL" id="KAK1473054.1"/>
    </source>
</evidence>
<evidence type="ECO:0000256" key="1">
    <source>
        <dbReference type="ARBA" id="ARBA00022450"/>
    </source>
</evidence>
<evidence type="ECO:0000259" key="5">
    <source>
        <dbReference type="Pfam" id="PF00501"/>
    </source>
</evidence>
<dbReference type="Pfam" id="PF00501">
    <property type="entry name" value="AMP-binding"/>
    <property type="match status" value="1"/>
</dbReference>
<dbReference type="Gene3D" id="3.40.50.12780">
    <property type="entry name" value="N-terminal domain of ligase-like"/>
    <property type="match status" value="1"/>
</dbReference>
<evidence type="ECO:0000256" key="4">
    <source>
        <dbReference type="ARBA" id="ARBA00029454"/>
    </source>
</evidence>
<dbReference type="AlphaFoldDB" id="A0AAI9VA06"/>
<feature type="domain" description="Condensation" evidence="6">
    <location>
        <begin position="398"/>
        <end position="545"/>
    </location>
</feature>
<accession>A0AAI9VA06</accession>
<comment type="caution">
    <text evidence="7">The sequence shown here is derived from an EMBL/GenBank/DDBJ whole genome shotgun (WGS) entry which is preliminary data.</text>
</comment>
<comment type="similarity">
    <text evidence="4">Belongs to the NRP synthetase family.</text>
</comment>